<protein>
    <recommendedName>
        <fullName evidence="4">Chemosensory protein</fullName>
    </recommendedName>
</protein>
<name>A0AAV1JSP4_9NEOP</name>
<dbReference type="AlphaFoldDB" id="A0AAV1JSP4"/>
<evidence type="ECO:0000313" key="2">
    <source>
        <dbReference type="EMBL" id="CAK1552544.1"/>
    </source>
</evidence>
<proteinExistence type="predicted"/>
<organism evidence="2 3">
    <name type="scientific">Leptosia nina</name>
    <dbReference type="NCBI Taxonomy" id="320188"/>
    <lineage>
        <taxon>Eukaryota</taxon>
        <taxon>Metazoa</taxon>
        <taxon>Ecdysozoa</taxon>
        <taxon>Arthropoda</taxon>
        <taxon>Hexapoda</taxon>
        <taxon>Insecta</taxon>
        <taxon>Pterygota</taxon>
        <taxon>Neoptera</taxon>
        <taxon>Endopterygota</taxon>
        <taxon>Lepidoptera</taxon>
        <taxon>Glossata</taxon>
        <taxon>Ditrysia</taxon>
        <taxon>Papilionoidea</taxon>
        <taxon>Pieridae</taxon>
        <taxon>Pierinae</taxon>
        <taxon>Leptosia</taxon>
    </lineage>
</organism>
<evidence type="ECO:0000256" key="1">
    <source>
        <dbReference type="SAM" id="SignalP"/>
    </source>
</evidence>
<sequence length="127" mass="14822">MKLVIILIVCLACAYARPETSDTYTDKYDGIELDDILSNRRLFLPYVQCILEKGKCSPEGRELKSHIKEALENFCDKCTEAQKRGTQKVISYLVNNETEYWNQLVAKYDPNRKYVTKYEKELRSIKA</sequence>
<feature type="signal peptide" evidence="1">
    <location>
        <begin position="1"/>
        <end position="16"/>
    </location>
</feature>
<reference evidence="2 3" key="1">
    <citation type="submission" date="2023-11" db="EMBL/GenBank/DDBJ databases">
        <authorList>
            <person name="Okamura Y."/>
        </authorList>
    </citation>
    <scope>NUCLEOTIDE SEQUENCE [LARGE SCALE GENOMIC DNA]</scope>
</reference>
<dbReference type="PANTHER" id="PTHR11257:SF12">
    <property type="entry name" value="EJACULATORY BULB-SPECIFIC PROTEIN 3-RELATED"/>
    <property type="match status" value="1"/>
</dbReference>
<feature type="chain" id="PRO_5043494471" description="Chemosensory protein" evidence="1">
    <location>
        <begin position="17"/>
        <end position="127"/>
    </location>
</feature>
<accession>A0AAV1JSP4</accession>
<dbReference type="InterPro" id="IPR005055">
    <property type="entry name" value="A10/PebIII"/>
</dbReference>
<keyword evidence="1" id="KW-0732">Signal</keyword>
<dbReference type="Proteomes" id="UP001497472">
    <property type="component" value="Unassembled WGS sequence"/>
</dbReference>
<dbReference type="Pfam" id="PF03392">
    <property type="entry name" value="OS-D"/>
    <property type="match status" value="1"/>
</dbReference>
<evidence type="ECO:0000313" key="3">
    <source>
        <dbReference type="Proteomes" id="UP001497472"/>
    </source>
</evidence>
<dbReference type="Gene3D" id="1.10.2080.10">
    <property type="entry name" value="Insect odorant-binding protein A10/Ejaculatory bulb-specific protein 3"/>
    <property type="match status" value="1"/>
</dbReference>
<dbReference type="PANTHER" id="PTHR11257">
    <property type="entry name" value="CHEMOSENSORY PROTEIN-RELATED"/>
    <property type="match status" value="1"/>
</dbReference>
<gene>
    <name evidence="2" type="ORF">LNINA_LOCUS11584</name>
</gene>
<evidence type="ECO:0008006" key="4">
    <source>
        <dbReference type="Google" id="ProtNLM"/>
    </source>
</evidence>
<comment type="caution">
    <text evidence="2">The sequence shown here is derived from an EMBL/GenBank/DDBJ whole genome shotgun (WGS) entry which is preliminary data.</text>
</comment>
<dbReference type="InterPro" id="IPR036682">
    <property type="entry name" value="OS_D_A10/PebIII_sf"/>
</dbReference>
<dbReference type="EMBL" id="CAVLEF010000146">
    <property type="protein sequence ID" value="CAK1552544.1"/>
    <property type="molecule type" value="Genomic_DNA"/>
</dbReference>
<keyword evidence="3" id="KW-1185">Reference proteome</keyword>
<dbReference type="SUPFAM" id="SSF100910">
    <property type="entry name" value="Chemosensory protein Csp2"/>
    <property type="match status" value="1"/>
</dbReference>